<organism evidence="2 3">
    <name type="scientific">Dillenia turbinata</name>
    <dbReference type="NCBI Taxonomy" id="194707"/>
    <lineage>
        <taxon>Eukaryota</taxon>
        <taxon>Viridiplantae</taxon>
        <taxon>Streptophyta</taxon>
        <taxon>Embryophyta</taxon>
        <taxon>Tracheophyta</taxon>
        <taxon>Spermatophyta</taxon>
        <taxon>Magnoliopsida</taxon>
        <taxon>eudicotyledons</taxon>
        <taxon>Gunneridae</taxon>
        <taxon>Pentapetalae</taxon>
        <taxon>Dilleniales</taxon>
        <taxon>Dilleniaceae</taxon>
        <taxon>Dillenia</taxon>
    </lineage>
</organism>
<dbReference type="InterPro" id="IPR012337">
    <property type="entry name" value="RNaseH-like_sf"/>
</dbReference>
<name>A0AAN8UUQ4_9MAGN</name>
<evidence type="ECO:0000259" key="1">
    <source>
        <dbReference type="Pfam" id="PF13456"/>
    </source>
</evidence>
<dbReference type="EMBL" id="JBAMMX010000023">
    <property type="protein sequence ID" value="KAK6917137.1"/>
    <property type="molecule type" value="Genomic_DNA"/>
</dbReference>
<comment type="caution">
    <text evidence="2">The sequence shown here is derived from an EMBL/GenBank/DDBJ whole genome shotgun (WGS) entry which is preliminary data.</text>
</comment>
<dbReference type="InterPro" id="IPR053151">
    <property type="entry name" value="RNase_H-like"/>
</dbReference>
<dbReference type="PANTHER" id="PTHR47723:SF19">
    <property type="entry name" value="POLYNUCLEOTIDYL TRANSFERASE, RIBONUCLEASE H-LIKE SUPERFAMILY PROTEIN"/>
    <property type="match status" value="1"/>
</dbReference>
<dbReference type="AlphaFoldDB" id="A0AAN8UUQ4"/>
<dbReference type="Pfam" id="PF13456">
    <property type="entry name" value="RVT_3"/>
    <property type="match status" value="1"/>
</dbReference>
<dbReference type="InterPro" id="IPR002156">
    <property type="entry name" value="RNaseH_domain"/>
</dbReference>
<evidence type="ECO:0000313" key="2">
    <source>
        <dbReference type="EMBL" id="KAK6917137.1"/>
    </source>
</evidence>
<dbReference type="InterPro" id="IPR044730">
    <property type="entry name" value="RNase_H-like_dom_plant"/>
</dbReference>
<reference evidence="2 3" key="1">
    <citation type="submission" date="2023-12" db="EMBL/GenBank/DDBJ databases">
        <title>A high-quality genome assembly for Dillenia turbinata (Dilleniales).</title>
        <authorList>
            <person name="Chanderbali A."/>
        </authorList>
    </citation>
    <scope>NUCLEOTIDE SEQUENCE [LARGE SCALE GENOMIC DNA]</scope>
    <source>
        <strain evidence="2">LSX21</strain>
        <tissue evidence="2">Leaf</tissue>
    </source>
</reference>
<dbReference type="InterPro" id="IPR036397">
    <property type="entry name" value="RNaseH_sf"/>
</dbReference>
<dbReference type="Gene3D" id="3.30.420.10">
    <property type="entry name" value="Ribonuclease H-like superfamily/Ribonuclease H"/>
    <property type="match status" value="1"/>
</dbReference>
<evidence type="ECO:0000313" key="3">
    <source>
        <dbReference type="Proteomes" id="UP001370490"/>
    </source>
</evidence>
<dbReference type="GO" id="GO:0003676">
    <property type="term" value="F:nucleic acid binding"/>
    <property type="evidence" value="ECO:0007669"/>
    <property type="project" value="InterPro"/>
</dbReference>
<dbReference type="Proteomes" id="UP001370490">
    <property type="component" value="Unassembled WGS sequence"/>
</dbReference>
<keyword evidence="3" id="KW-1185">Reference proteome</keyword>
<accession>A0AAN8UUQ4</accession>
<dbReference type="CDD" id="cd06222">
    <property type="entry name" value="RNase_H_like"/>
    <property type="match status" value="1"/>
</dbReference>
<gene>
    <name evidence="2" type="ORF">RJ641_017888</name>
</gene>
<sequence length="134" mass="15069">MAELWGLREGLIIAEQKMLTNIEVESDSQFLVEALSKGIEKGHPLELLIQECRAIMKALIVAAMRHILREANKCADKLAKLGRRARPGLTDLDIPPPEMYELLRQDADGVKWIRKIRVLCCLVRQDSFDSSSGA</sequence>
<dbReference type="PANTHER" id="PTHR47723">
    <property type="entry name" value="OS05G0353850 PROTEIN"/>
    <property type="match status" value="1"/>
</dbReference>
<proteinExistence type="predicted"/>
<dbReference type="GO" id="GO:0004523">
    <property type="term" value="F:RNA-DNA hybrid ribonuclease activity"/>
    <property type="evidence" value="ECO:0007669"/>
    <property type="project" value="InterPro"/>
</dbReference>
<dbReference type="SUPFAM" id="SSF53098">
    <property type="entry name" value="Ribonuclease H-like"/>
    <property type="match status" value="1"/>
</dbReference>
<feature type="domain" description="RNase H type-1" evidence="1">
    <location>
        <begin position="1"/>
        <end position="81"/>
    </location>
</feature>
<protein>
    <submittedName>
        <fullName evidence="2">Ribonuclease H domain</fullName>
    </submittedName>
</protein>